<accession>A0ABM4C7D0</accession>
<feature type="region of interest" description="Disordered" evidence="1">
    <location>
        <begin position="1"/>
        <end position="69"/>
    </location>
</feature>
<feature type="compositionally biased region" description="Acidic residues" evidence="1">
    <location>
        <begin position="20"/>
        <end position="34"/>
    </location>
</feature>
<feature type="compositionally biased region" description="Low complexity" evidence="1">
    <location>
        <begin position="116"/>
        <end position="125"/>
    </location>
</feature>
<sequence>MSKKAQHRYSTIESAHMIMEDWEDSEDDDIEDSDSFFAYTTTSSSLTASESGSEDNNTEESDDDQLTDVQLAATAEDFLMPPKRARTTVGLAYRQNQNKAQQVDLISNILPDKTTSETNTSRNSNQWKDEPNIVK</sequence>
<feature type="region of interest" description="Disordered" evidence="1">
    <location>
        <begin position="108"/>
        <end position="135"/>
    </location>
</feature>
<gene>
    <name evidence="3" type="primary">LOC136082364</name>
</gene>
<protein>
    <submittedName>
        <fullName evidence="3">Uncharacterized protein LOC136082364</fullName>
    </submittedName>
</protein>
<proteinExistence type="predicted"/>
<organism evidence="2 3">
    <name type="scientific">Hydra vulgaris</name>
    <name type="common">Hydra</name>
    <name type="synonym">Hydra attenuata</name>
    <dbReference type="NCBI Taxonomy" id="6087"/>
    <lineage>
        <taxon>Eukaryota</taxon>
        <taxon>Metazoa</taxon>
        <taxon>Cnidaria</taxon>
        <taxon>Hydrozoa</taxon>
        <taxon>Hydroidolina</taxon>
        <taxon>Anthoathecata</taxon>
        <taxon>Aplanulata</taxon>
        <taxon>Hydridae</taxon>
        <taxon>Hydra</taxon>
    </lineage>
</organism>
<dbReference type="RefSeq" id="XP_065657518.1">
    <property type="nucleotide sequence ID" value="XM_065801446.1"/>
</dbReference>
<evidence type="ECO:0000256" key="1">
    <source>
        <dbReference type="SAM" id="MobiDB-lite"/>
    </source>
</evidence>
<feature type="compositionally biased region" description="Acidic residues" evidence="1">
    <location>
        <begin position="52"/>
        <end position="66"/>
    </location>
</feature>
<reference evidence="3" key="1">
    <citation type="submission" date="2025-08" db="UniProtKB">
        <authorList>
            <consortium name="RefSeq"/>
        </authorList>
    </citation>
    <scope>IDENTIFICATION</scope>
</reference>
<feature type="compositionally biased region" description="Low complexity" evidence="1">
    <location>
        <begin position="35"/>
        <end position="51"/>
    </location>
</feature>
<dbReference type="GeneID" id="136082364"/>
<evidence type="ECO:0000313" key="3">
    <source>
        <dbReference type="RefSeq" id="XP_065657518.1"/>
    </source>
</evidence>
<dbReference type="Proteomes" id="UP001652625">
    <property type="component" value="Chromosome 07"/>
</dbReference>
<keyword evidence="2" id="KW-1185">Reference proteome</keyword>
<evidence type="ECO:0000313" key="2">
    <source>
        <dbReference type="Proteomes" id="UP001652625"/>
    </source>
</evidence>
<name>A0ABM4C7D0_HYDVU</name>